<dbReference type="GO" id="GO:0071949">
    <property type="term" value="F:FAD binding"/>
    <property type="evidence" value="ECO:0007669"/>
    <property type="project" value="InterPro"/>
</dbReference>
<dbReference type="PANTHER" id="PTHR42685:SF22">
    <property type="entry name" value="CONDITIONED MEDIUM FACTOR RECEPTOR 1"/>
    <property type="match status" value="1"/>
</dbReference>
<accession>A0A917HXG2</accession>
<evidence type="ECO:0000313" key="3">
    <source>
        <dbReference type="Proteomes" id="UP000633278"/>
    </source>
</evidence>
<gene>
    <name evidence="2" type="ORF">GCM10011416_11710</name>
</gene>
<dbReference type="Pfam" id="PF01494">
    <property type="entry name" value="FAD_binding_3"/>
    <property type="match status" value="1"/>
</dbReference>
<dbReference type="PRINTS" id="PR00420">
    <property type="entry name" value="RNGMNOXGNASE"/>
</dbReference>
<keyword evidence="3" id="KW-1185">Reference proteome</keyword>
<dbReference type="AlphaFoldDB" id="A0A917HXG2"/>
<evidence type="ECO:0000259" key="1">
    <source>
        <dbReference type="Pfam" id="PF01494"/>
    </source>
</evidence>
<proteinExistence type="predicted"/>
<dbReference type="InterPro" id="IPR002938">
    <property type="entry name" value="FAD-bd"/>
</dbReference>
<name>A0A917HXG2_9FLAO</name>
<dbReference type="InterPro" id="IPR050407">
    <property type="entry name" value="Geranylgeranyl_reductase"/>
</dbReference>
<comment type="caution">
    <text evidence="2">The sequence shown here is derived from an EMBL/GenBank/DDBJ whole genome shotgun (WGS) entry which is preliminary data.</text>
</comment>
<evidence type="ECO:0000313" key="2">
    <source>
        <dbReference type="EMBL" id="GGG95731.1"/>
    </source>
</evidence>
<dbReference type="SUPFAM" id="SSF51905">
    <property type="entry name" value="FAD/NAD(P)-binding domain"/>
    <property type="match status" value="1"/>
</dbReference>
<dbReference type="GO" id="GO:0016628">
    <property type="term" value="F:oxidoreductase activity, acting on the CH-CH group of donors, NAD or NADP as acceptor"/>
    <property type="evidence" value="ECO:0007669"/>
    <property type="project" value="InterPro"/>
</dbReference>
<reference evidence="2" key="1">
    <citation type="journal article" date="2014" name="Int. J. Syst. Evol. Microbiol.">
        <title>Complete genome sequence of Corynebacterium casei LMG S-19264T (=DSM 44701T), isolated from a smear-ripened cheese.</title>
        <authorList>
            <consortium name="US DOE Joint Genome Institute (JGI-PGF)"/>
            <person name="Walter F."/>
            <person name="Albersmeier A."/>
            <person name="Kalinowski J."/>
            <person name="Ruckert C."/>
        </authorList>
    </citation>
    <scope>NUCLEOTIDE SEQUENCE</scope>
    <source>
        <strain evidence="2">CGMCC 1.15763</strain>
    </source>
</reference>
<sequence length="379" mass="42398">MKIFDVAVIGSGPAGASAALKLAENGISTVLIEKETLPRYKTCGGGFVFRGRKNMPFDVSSVVEREFYKIDVYFDKAGIHLQPERDEPIVSMIMRDDFDNLIVQKAKEAGITLLEGHKLKDITFGETITLHTSQGDIQSKFVIAADGALSPTAKLTGWEDTRYLIPALEYEVEVSPEDFERLSKEVRFDFDAVPLGYGWSFPKKNHLSIGVASARRTKIDLKKYYREYLITLGITEVVNEEFHGFQIPVSPREDGFFRKNVLLVGDAAGFADPVTAEGISNAILTGVMAAESIIDAKLDSQKTEEIYNAKLNEVLIPELKTGVYLSKLFYENARVRHFLMKKYGVRFGEAMTDVFMGLRSYPADIKKSILDKLKGFVFK</sequence>
<dbReference type="Gene3D" id="3.50.50.60">
    <property type="entry name" value="FAD/NAD(P)-binding domain"/>
    <property type="match status" value="1"/>
</dbReference>
<dbReference type="Proteomes" id="UP000633278">
    <property type="component" value="Unassembled WGS sequence"/>
</dbReference>
<dbReference type="PANTHER" id="PTHR42685">
    <property type="entry name" value="GERANYLGERANYL DIPHOSPHATE REDUCTASE"/>
    <property type="match status" value="1"/>
</dbReference>
<dbReference type="InterPro" id="IPR036188">
    <property type="entry name" value="FAD/NAD-bd_sf"/>
</dbReference>
<dbReference type="NCBIfam" id="TIGR02032">
    <property type="entry name" value="GG-red-SF"/>
    <property type="match status" value="1"/>
</dbReference>
<protein>
    <recommendedName>
        <fullName evidence="1">FAD-binding domain-containing protein</fullName>
    </recommendedName>
</protein>
<dbReference type="EMBL" id="BMJW01000001">
    <property type="protein sequence ID" value="GGG95731.1"/>
    <property type="molecule type" value="Genomic_DNA"/>
</dbReference>
<dbReference type="InterPro" id="IPR011777">
    <property type="entry name" value="Geranylgeranyl_Rdtase_fam"/>
</dbReference>
<reference evidence="2" key="2">
    <citation type="submission" date="2020-09" db="EMBL/GenBank/DDBJ databases">
        <authorList>
            <person name="Sun Q."/>
            <person name="Zhou Y."/>
        </authorList>
    </citation>
    <scope>NUCLEOTIDE SEQUENCE</scope>
    <source>
        <strain evidence="2">CGMCC 1.15763</strain>
    </source>
</reference>
<organism evidence="2 3">
    <name type="scientific">Polaribacter pacificus</name>
    <dbReference type="NCBI Taxonomy" id="1775173"/>
    <lineage>
        <taxon>Bacteria</taxon>
        <taxon>Pseudomonadati</taxon>
        <taxon>Bacteroidota</taxon>
        <taxon>Flavobacteriia</taxon>
        <taxon>Flavobacteriales</taxon>
        <taxon>Flavobacteriaceae</taxon>
    </lineage>
</organism>
<feature type="domain" description="FAD-binding" evidence="1">
    <location>
        <begin position="5"/>
        <end position="179"/>
    </location>
</feature>